<dbReference type="PANTHER" id="PTHR31707">
    <property type="entry name" value="PECTINESTERASE"/>
    <property type="match status" value="1"/>
</dbReference>
<dbReference type="InterPro" id="IPR000070">
    <property type="entry name" value="Pectinesterase_cat"/>
</dbReference>
<dbReference type="OrthoDB" id="2019149at2759"/>
<dbReference type="AlphaFoldDB" id="A0A8X7SEW2"/>
<dbReference type="EMBL" id="JAAMPC010000007">
    <property type="protein sequence ID" value="KAG2304863.1"/>
    <property type="molecule type" value="Genomic_DNA"/>
</dbReference>
<comment type="caution">
    <text evidence="9">The sequence shown here is derived from an EMBL/GenBank/DDBJ whole genome shotgun (WGS) entry which is preliminary data.</text>
</comment>
<reference evidence="9 10" key="1">
    <citation type="submission" date="2020-02" db="EMBL/GenBank/DDBJ databases">
        <authorList>
            <person name="Ma Q."/>
            <person name="Huang Y."/>
            <person name="Song X."/>
            <person name="Pei D."/>
        </authorList>
    </citation>
    <scope>NUCLEOTIDE SEQUENCE [LARGE SCALE GENOMIC DNA]</scope>
    <source>
        <strain evidence="9">Sxm20200214</strain>
        <tissue evidence="9">Leaf</tissue>
    </source>
</reference>
<name>A0A8X7SEW2_BRACI</name>
<accession>A0A8X7SEW2</accession>
<keyword evidence="10" id="KW-1185">Reference proteome</keyword>
<dbReference type="Pfam" id="PF01095">
    <property type="entry name" value="Pectinesterase"/>
    <property type="match status" value="1"/>
</dbReference>
<evidence type="ECO:0000256" key="4">
    <source>
        <dbReference type="ARBA" id="ARBA00022801"/>
    </source>
</evidence>
<comment type="pathway">
    <text evidence="1 7">Glycan metabolism; pectin degradation; 2-dehydro-3-deoxy-D-gluconate from pectin: step 1/5.</text>
</comment>
<dbReference type="GO" id="GO:0045490">
    <property type="term" value="P:pectin catabolic process"/>
    <property type="evidence" value="ECO:0007669"/>
    <property type="project" value="UniProtKB-UniRule"/>
</dbReference>
<dbReference type="PROSITE" id="PS00503">
    <property type="entry name" value="PECTINESTERASE_2"/>
    <property type="match status" value="1"/>
</dbReference>
<proteinExistence type="inferred from homology"/>
<dbReference type="GO" id="GO:0030599">
    <property type="term" value="F:pectinesterase activity"/>
    <property type="evidence" value="ECO:0007669"/>
    <property type="project" value="UniProtKB-UniRule"/>
</dbReference>
<protein>
    <recommendedName>
        <fullName evidence="7">Pectinesterase</fullName>
        <ecNumber evidence="7">3.1.1.11</ecNumber>
    </recommendedName>
</protein>
<feature type="domain" description="Pectinesterase catalytic" evidence="8">
    <location>
        <begin position="36"/>
        <end position="333"/>
    </location>
</feature>
<dbReference type="Proteomes" id="UP000886595">
    <property type="component" value="Unassembled WGS sequence"/>
</dbReference>
<dbReference type="SUPFAM" id="SSF51126">
    <property type="entry name" value="Pectin lyase-like"/>
    <property type="match status" value="1"/>
</dbReference>
<evidence type="ECO:0000256" key="3">
    <source>
        <dbReference type="ARBA" id="ARBA00007786"/>
    </source>
</evidence>
<gene>
    <name evidence="9" type="ORF">Bca52824_033514</name>
</gene>
<dbReference type="GO" id="GO:0042545">
    <property type="term" value="P:cell wall modification"/>
    <property type="evidence" value="ECO:0007669"/>
    <property type="project" value="UniProtKB-UniRule"/>
</dbReference>
<comment type="similarity">
    <text evidence="2">In the N-terminal section; belongs to the PMEI family.</text>
</comment>
<keyword evidence="4 7" id="KW-0378">Hydrolase</keyword>
<evidence type="ECO:0000256" key="6">
    <source>
        <dbReference type="PROSITE-ProRule" id="PRU10040"/>
    </source>
</evidence>
<evidence type="ECO:0000313" key="9">
    <source>
        <dbReference type="EMBL" id="KAG2304863.1"/>
    </source>
</evidence>
<keyword evidence="5 7" id="KW-0063">Aspartyl esterase</keyword>
<feature type="active site" evidence="6">
    <location>
        <position position="185"/>
    </location>
</feature>
<dbReference type="InterPro" id="IPR033131">
    <property type="entry name" value="Pectinesterase_Asp_AS"/>
</dbReference>
<evidence type="ECO:0000256" key="1">
    <source>
        <dbReference type="ARBA" id="ARBA00005184"/>
    </source>
</evidence>
<sequence length="363" mass="40197">MILIIVANIVALGVPIPSWLDENSLKTSEALKSTADLVIAKDGSGDFLTVNEAVAAAPENSQTRFVIYVKGGIYSEIVQIEHNKTNITIVGDGQDSTIITGNLNAKDGIKTFYSATLAVNGDDFMAQHFCVQNTAGPAKGQAVALRVSGDRSIIHRCRIESYQDTLYAFVGRQFYRDSYITGTVDFIFGHAAAVFQYCQIVARKPIRGQSNMITAQNRDNEDQTSGFSIQRCNITASPDLSAVKTKVKTYLGRPWGIMATVVVMESFIDDHIDPAGWFPWDNDRERLSSLYYAEYNNKGPGANTSERVKWKGFRVIRNPKEAENFTVDQLIRGSLWINSTRVPYEKGLMVDIICASVKRSYCG</sequence>
<comment type="similarity">
    <text evidence="3">In the C-terminal section; belongs to the pectinesterase family.</text>
</comment>
<evidence type="ECO:0000256" key="5">
    <source>
        <dbReference type="ARBA" id="ARBA00023085"/>
    </source>
</evidence>
<evidence type="ECO:0000256" key="2">
    <source>
        <dbReference type="ARBA" id="ARBA00006027"/>
    </source>
</evidence>
<dbReference type="EC" id="3.1.1.11" evidence="7"/>
<comment type="catalytic activity">
    <reaction evidence="7">
        <text>[(1-&gt;4)-alpha-D-galacturonosyl methyl ester](n) + n H2O = [(1-&gt;4)-alpha-D-galacturonosyl](n) + n methanol + n H(+)</text>
        <dbReference type="Rhea" id="RHEA:22380"/>
        <dbReference type="Rhea" id="RHEA-COMP:14570"/>
        <dbReference type="Rhea" id="RHEA-COMP:14573"/>
        <dbReference type="ChEBI" id="CHEBI:15377"/>
        <dbReference type="ChEBI" id="CHEBI:15378"/>
        <dbReference type="ChEBI" id="CHEBI:17790"/>
        <dbReference type="ChEBI" id="CHEBI:140522"/>
        <dbReference type="ChEBI" id="CHEBI:140523"/>
        <dbReference type="EC" id="3.1.1.11"/>
    </reaction>
</comment>
<organism evidence="9 10">
    <name type="scientific">Brassica carinata</name>
    <name type="common">Ethiopian mustard</name>
    <name type="synonym">Abyssinian cabbage</name>
    <dbReference type="NCBI Taxonomy" id="52824"/>
    <lineage>
        <taxon>Eukaryota</taxon>
        <taxon>Viridiplantae</taxon>
        <taxon>Streptophyta</taxon>
        <taxon>Embryophyta</taxon>
        <taxon>Tracheophyta</taxon>
        <taxon>Spermatophyta</taxon>
        <taxon>Magnoliopsida</taxon>
        <taxon>eudicotyledons</taxon>
        <taxon>Gunneridae</taxon>
        <taxon>Pentapetalae</taxon>
        <taxon>rosids</taxon>
        <taxon>malvids</taxon>
        <taxon>Brassicales</taxon>
        <taxon>Brassicaceae</taxon>
        <taxon>Brassiceae</taxon>
        <taxon>Brassica</taxon>
    </lineage>
</organism>
<dbReference type="InterPro" id="IPR011050">
    <property type="entry name" value="Pectin_lyase_fold/virulence"/>
</dbReference>
<evidence type="ECO:0000259" key="8">
    <source>
        <dbReference type="Pfam" id="PF01095"/>
    </source>
</evidence>
<evidence type="ECO:0000256" key="7">
    <source>
        <dbReference type="RuleBase" id="RU000589"/>
    </source>
</evidence>
<evidence type="ECO:0000313" key="10">
    <source>
        <dbReference type="Proteomes" id="UP000886595"/>
    </source>
</evidence>
<dbReference type="Gene3D" id="2.160.20.10">
    <property type="entry name" value="Single-stranded right-handed beta-helix, Pectin lyase-like"/>
    <property type="match status" value="1"/>
</dbReference>
<dbReference type="InterPro" id="IPR012334">
    <property type="entry name" value="Pectin_lyas_fold"/>
</dbReference>
<dbReference type="FunFam" id="2.160.20.10:FF:000001">
    <property type="entry name" value="Pectinesterase"/>
    <property type="match status" value="1"/>
</dbReference>